<reference evidence="2" key="1">
    <citation type="submission" date="2012-02" db="EMBL/GenBank/DDBJ databases">
        <title>Complete sequence of chromosome of Methanomethylovorans hollandica DSM 15978.</title>
        <authorList>
            <person name="Lucas S."/>
            <person name="Copeland A."/>
            <person name="Lapidus A."/>
            <person name="Glavina del Rio T."/>
            <person name="Dalin E."/>
            <person name="Tice H."/>
            <person name="Bruce D."/>
            <person name="Goodwin L."/>
            <person name="Pitluck S."/>
            <person name="Peters L."/>
            <person name="Mikhailova N."/>
            <person name="Held B."/>
            <person name="Kyrpides N."/>
            <person name="Mavromatis K."/>
            <person name="Ivanova N."/>
            <person name="Brettin T."/>
            <person name="Detter J.C."/>
            <person name="Han C."/>
            <person name="Larimer F."/>
            <person name="Land M."/>
            <person name="Hauser L."/>
            <person name="Markowitz V."/>
            <person name="Cheng J.-F."/>
            <person name="Hugenholtz P."/>
            <person name="Woyke T."/>
            <person name="Wu D."/>
            <person name="Spring S."/>
            <person name="Schroeder M."/>
            <person name="Brambilla E."/>
            <person name="Klenk H.-P."/>
            <person name="Eisen J.A."/>
        </authorList>
    </citation>
    <scope>NUCLEOTIDE SEQUENCE [LARGE SCALE GENOMIC DNA]</scope>
    <source>
        <strain evidence="2">DSM 15978 / NBRC 107637 / DMS1</strain>
    </source>
</reference>
<dbReference type="Proteomes" id="UP000010866">
    <property type="component" value="Chromosome"/>
</dbReference>
<proteinExistence type="predicted"/>
<organism evidence="1 2">
    <name type="scientific">Methanomethylovorans hollandica (strain DSM 15978 / NBRC 107637 / DMS1)</name>
    <dbReference type="NCBI Taxonomy" id="867904"/>
    <lineage>
        <taxon>Archaea</taxon>
        <taxon>Methanobacteriati</taxon>
        <taxon>Methanobacteriota</taxon>
        <taxon>Stenosarchaea group</taxon>
        <taxon>Methanomicrobia</taxon>
        <taxon>Methanosarcinales</taxon>
        <taxon>Methanosarcinaceae</taxon>
        <taxon>Methanomethylovorans</taxon>
    </lineage>
</organism>
<accession>L0KXQ0</accession>
<gene>
    <name evidence="1" type="ordered locus">Metho_1240</name>
</gene>
<evidence type="ECO:0000313" key="1">
    <source>
        <dbReference type="EMBL" id="AGB49470.1"/>
    </source>
</evidence>
<dbReference type="AlphaFoldDB" id="L0KXQ0"/>
<dbReference type="HOGENOM" id="CLU_3057116_0_0_2"/>
<dbReference type="STRING" id="867904.Metho_1240"/>
<protein>
    <submittedName>
        <fullName evidence="1">Uncharacterized protein</fullName>
    </submittedName>
</protein>
<dbReference type="KEGG" id="mhz:Metho_1240"/>
<dbReference type="EMBL" id="CP003362">
    <property type="protein sequence ID" value="AGB49470.1"/>
    <property type="molecule type" value="Genomic_DNA"/>
</dbReference>
<sequence length="53" mass="5990">MNTAMINFTDRAAAALLPLAEKIGQIMQNYEAPTLKMSKKGGELKYITMRRMK</sequence>
<evidence type="ECO:0000313" key="2">
    <source>
        <dbReference type="Proteomes" id="UP000010866"/>
    </source>
</evidence>
<name>L0KXQ0_METHD</name>
<keyword evidence="2" id="KW-1185">Reference proteome</keyword>